<dbReference type="PANTHER" id="PTHR30486:SF15">
    <property type="entry name" value="TYPE II_IV SECRETION SYSTEM ATPASE"/>
    <property type="match status" value="1"/>
</dbReference>
<dbReference type="CDD" id="cd01130">
    <property type="entry name" value="VirB11-like_ATPase"/>
    <property type="match status" value="1"/>
</dbReference>
<dbReference type="SUPFAM" id="SSF52540">
    <property type="entry name" value="P-loop containing nucleoside triphosphate hydrolases"/>
    <property type="match status" value="1"/>
</dbReference>
<dbReference type="InterPro" id="IPR001482">
    <property type="entry name" value="T2SS/T4SS_dom"/>
</dbReference>
<dbReference type="Pfam" id="PF00437">
    <property type="entry name" value="T2SSE"/>
    <property type="match status" value="1"/>
</dbReference>
<dbReference type="PANTHER" id="PTHR30486">
    <property type="entry name" value="TWITCHING MOTILITY PROTEIN PILT"/>
    <property type="match status" value="1"/>
</dbReference>
<gene>
    <name evidence="3" type="ORF">ACFPYN_04705</name>
</gene>
<dbReference type="Gene3D" id="3.40.50.300">
    <property type="entry name" value="P-loop containing nucleotide triphosphate hydrolases"/>
    <property type="match status" value="1"/>
</dbReference>
<name>A0ABW1L4V9_9BACL</name>
<accession>A0ABW1L4V9</accession>
<comment type="caution">
    <text evidence="3">The sequence shown here is derived from an EMBL/GenBank/DDBJ whole genome shotgun (WGS) entry which is preliminary data.</text>
</comment>
<organism evidence="3 4">
    <name type="scientific">Paenisporosarcina macmurdoensis</name>
    <dbReference type="NCBI Taxonomy" id="212659"/>
    <lineage>
        <taxon>Bacteria</taxon>
        <taxon>Bacillati</taxon>
        <taxon>Bacillota</taxon>
        <taxon>Bacilli</taxon>
        <taxon>Bacillales</taxon>
        <taxon>Caryophanaceae</taxon>
        <taxon>Paenisporosarcina</taxon>
    </lineage>
</organism>
<protein>
    <submittedName>
        <fullName evidence="3">CpaF family protein</fullName>
    </submittedName>
</protein>
<dbReference type="EMBL" id="JBHSRI010000003">
    <property type="protein sequence ID" value="MFC6038754.1"/>
    <property type="molecule type" value="Genomic_DNA"/>
</dbReference>
<evidence type="ECO:0000259" key="2">
    <source>
        <dbReference type="Pfam" id="PF00437"/>
    </source>
</evidence>
<keyword evidence="4" id="KW-1185">Reference proteome</keyword>
<evidence type="ECO:0000313" key="3">
    <source>
        <dbReference type="EMBL" id="MFC6038754.1"/>
    </source>
</evidence>
<sequence length="445" mass="49548">MSLLSRLSGEQISLENKQEITIKPLTTSKNSNELEVVLHSFLVDELKKPMNQKQEMEPLIEKLTNDFLGKEGNHLTFEEKKQLKHDISHEITGYGPISPLLDNPSVTEIMVNGPNDIYIEVNGKIEKTSIHFRDNLHVLRVIEKIVAPLGRRIDESVPMVDARLPDGSRVNAIIPPLALNGPTMTIRKFSEVPFTINDLLRMGSLSENMALFLKVAVKSKLNIFISGGTGSGKTSTLNVISSFIPNDERILTIEDAAELRLSQEHVVALESRSSNIEGQGEITIRDLVRNALRMRPDRIIIGEVRGGETLDMLQAMNTGHDGSLGTGHANSPRDLLARLETMVLMSGLDLPVKAIRQQISAALDLIVQQARMKDGSRKITKITEVLGLEGDTIVLQDIFVYNERKNPTTGRSEHQFTTTGIRPNCIEKFTIAGHNIQTMFKDEWV</sequence>
<evidence type="ECO:0000256" key="1">
    <source>
        <dbReference type="ARBA" id="ARBA00006611"/>
    </source>
</evidence>
<feature type="domain" description="Bacterial type II secretion system protein E" evidence="2">
    <location>
        <begin position="93"/>
        <end position="369"/>
    </location>
</feature>
<proteinExistence type="inferred from homology"/>
<dbReference type="InterPro" id="IPR050921">
    <property type="entry name" value="T4SS_GSP_E_ATPase"/>
</dbReference>
<dbReference type="InterPro" id="IPR027417">
    <property type="entry name" value="P-loop_NTPase"/>
</dbReference>
<evidence type="ECO:0000313" key="4">
    <source>
        <dbReference type="Proteomes" id="UP001596170"/>
    </source>
</evidence>
<reference evidence="4" key="1">
    <citation type="journal article" date="2019" name="Int. J. Syst. Evol. Microbiol.">
        <title>The Global Catalogue of Microorganisms (GCM) 10K type strain sequencing project: providing services to taxonomists for standard genome sequencing and annotation.</title>
        <authorList>
            <consortium name="The Broad Institute Genomics Platform"/>
            <consortium name="The Broad Institute Genome Sequencing Center for Infectious Disease"/>
            <person name="Wu L."/>
            <person name="Ma J."/>
        </authorList>
    </citation>
    <scope>NUCLEOTIDE SEQUENCE [LARGE SCALE GENOMIC DNA]</scope>
    <source>
        <strain evidence="4">CCUG 54527</strain>
    </source>
</reference>
<dbReference type="Gene3D" id="3.30.450.380">
    <property type="match status" value="1"/>
</dbReference>
<comment type="similarity">
    <text evidence="1">Belongs to the GSP E family.</text>
</comment>
<dbReference type="Proteomes" id="UP001596170">
    <property type="component" value="Unassembled WGS sequence"/>
</dbReference>
<dbReference type="RefSeq" id="WP_377732852.1">
    <property type="nucleotide sequence ID" value="NZ_JBHSRI010000003.1"/>
</dbReference>